<dbReference type="InterPro" id="IPR005349">
    <property type="entry name" value="TMEM14"/>
</dbReference>
<feature type="transmembrane region" description="Helical" evidence="6">
    <location>
        <begin position="85"/>
        <end position="102"/>
    </location>
</feature>
<dbReference type="GO" id="GO:0016020">
    <property type="term" value="C:membrane"/>
    <property type="evidence" value="ECO:0007669"/>
    <property type="project" value="UniProtKB-SubCell"/>
</dbReference>
<keyword evidence="4 6" id="KW-1133">Transmembrane helix</keyword>
<evidence type="ECO:0000256" key="2">
    <source>
        <dbReference type="ARBA" id="ARBA00007590"/>
    </source>
</evidence>
<comment type="subcellular location">
    <subcellularLocation>
        <location evidence="1">Membrane</location>
    </subcellularLocation>
</comment>
<evidence type="ECO:0000313" key="7">
    <source>
        <dbReference type="EMBL" id="CAD8289284.1"/>
    </source>
</evidence>
<gene>
    <name evidence="7" type="ORF">CEUR00632_LOCUS9323</name>
</gene>
<accession>A0A7R9V9Q8</accession>
<organism evidence="7">
    <name type="scientific">Chlamydomonas euryale</name>
    <dbReference type="NCBI Taxonomy" id="1486919"/>
    <lineage>
        <taxon>Eukaryota</taxon>
        <taxon>Viridiplantae</taxon>
        <taxon>Chlorophyta</taxon>
        <taxon>core chlorophytes</taxon>
        <taxon>Chlorophyceae</taxon>
        <taxon>CS clade</taxon>
        <taxon>Chlamydomonadales</taxon>
        <taxon>Chlamydomonadaceae</taxon>
        <taxon>Chlamydomonas</taxon>
    </lineage>
</organism>
<dbReference type="Pfam" id="PF03647">
    <property type="entry name" value="Tmemb_14"/>
    <property type="match status" value="1"/>
</dbReference>
<proteinExistence type="inferred from homology"/>
<keyword evidence="5 6" id="KW-0472">Membrane</keyword>
<comment type="similarity">
    <text evidence="2">Belongs to the TMEM14 family.</text>
</comment>
<dbReference type="PANTHER" id="PTHR12668:SF53">
    <property type="entry name" value="TMEM14 PROTEIN HOMOLOG YJR085C"/>
    <property type="match status" value="1"/>
</dbReference>
<feature type="transmembrane region" description="Helical" evidence="6">
    <location>
        <begin position="7"/>
        <end position="26"/>
    </location>
</feature>
<keyword evidence="3 6" id="KW-0812">Transmembrane</keyword>
<evidence type="ECO:0000256" key="1">
    <source>
        <dbReference type="ARBA" id="ARBA00004370"/>
    </source>
</evidence>
<evidence type="ECO:0008006" key="8">
    <source>
        <dbReference type="Google" id="ProtNLM"/>
    </source>
</evidence>
<dbReference type="EMBL" id="HBEC01019891">
    <property type="protein sequence ID" value="CAD8289284.1"/>
    <property type="molecule type" value="Transcribed_RNA"/>
</dbReference>
<protein>
    <recommendedName>
        <fullName evidence="8">Transmembrane protein 14C</fullName>
    </recommendedName>
</protein>
<feature type="transmembrane region" description="Helical" evidence="6">
    <location>
        <begin position="32"/>
        <end position="51"/>
    </location>
</feature>
<dbReference type="PANTHER" id="PTHR12668">
    <property type="entry name" value="TRANSMEMBRANE PROTEIN 14, 15"/>
    <property type="match status" value="1"/>
</dbReference>
<evidence type="ECO:0000256" key="5">
    <source>
        <dbReference type="ARBA" id="ARBA00023136"/>
    </source>
</evidence>
<evidence type="ECO:0000256" key="6">
    <source>
        <dbReference type="SAM" id="Phobius"/>
    </source>
</evidence>
<sequence>MAPTGQAHLDIALAALCAGGGVVGYLKKGSLPSLLGGVAFSGAYALSGYYINTVDAVRGHQMGAATSLLLAGVMGARLVKTKKVMPAGLLAGTGALGLLYHLKKYQEWA</sequence>
<dbReference type="Gene3D" id="1.10.10.1740">
    <property type="entry name" value="Transmembrane protein 14-like"/>
    <property type="match status" value="1"/>
</dbReference>
<dbReference type="AlphaFoldDB" id="A0A7R9V9Q8"/>
<reference evidence="7" key="1">
    <citation type="submission" date="2021-01" db="EMBL/GenBank/DDBJ databases">
        <authorList>
            <person name="Corre E."/>
            <person name="Pelletier E."/>
            <person name="Niang G."/>
            <person name="Scheremetjew M."/>
            <person name="Finn R."/>
            <person name="Kale V."/>
            <person name="Holt S."/>
            <person name="Cochrane G."/>
            <person name="Meng A."/>
            <person name="Brown T."/>
            <person name="Cohen L."/>
        </authorList>
    </citation>
    <scope>NUCLEOTIDE SEQUENCE</scope>
    <source>
        <strain evidence="7">CCMP219</strain>
    </source>
</reference>
<dbReference type="InterPro" id="IPR044890">
    <property type="entry name" value="TMEM14_sf"/>
</dbReference>
<name>A0A7R9V9Q8_9CHLO</name>
<evidence type="ECO:0000256" key="3">
    <source>
        <dbReference type="ARBA" id="ARBA00022692"/>
    </source>
</evidence>
<evidence type="ECO:0000256" key="4">
    <source>
        <dbReference type="ARBA" id="ARBA00022989"/>
    </source>
</evidence>